<accession>A0A0D2HJA3</accession>
<keyword evidence="3" id="KW-1185">Reference proteome</keyword>
<dbReference type="AlphaFoldDB" id="A0A0D2HJA3"/>
<evidence type="ECO:0000256" key="1">
    <source>
        <dbReference type="SAM" id="MobiDB-lite"/>
    </source>
</evidence>
<reference evidence="2 3" key="1">
    <citation type="submission" date="2015-01" db="EMBL/GenBank/DDBJ databases">
        <title>The Genome Sequence of Fonsecaea multimorphosa CBS 102226.</title>
        <authorList>
            <consortium name="The Broad Institute Genomics Platform"/>
            <person name="Cuomo C."/>
            <person name="de Hoog S."/>
            <person name="Gorbushina A."/>
            <person name="Stielow B."/>
            <person name="Teixiera M."/>
            <person name="Abouelleil A."/>
            <person name="Chapman S.B."/>
            <person name="Priest M."/>
            <person name="Young S.K."/>
            <person name="Wortman J."/>
            <person name="Nusbaum C."/>
            <person name="Birren B."/>
        </authorList>
    </citation>
    <scope>NUCLEOTIDE SEQUENCE [LARGE SCALE GENOMIC DNA]</scope>
    <source>
        <strain evidence="2 3">CBS 102226</strain>
    </source>
</reference>
<name>A0A0D2HJA3_9EURO</name>
<protein>
    <recommendedName>
        <fullName evidence="4">Transcription factor domain-containing protein</fullName>
    </recommendedName>
</protein>
<proteinExistence type="predicted"/>
<evidence type="ECO:0000313" key="3">
    <source>
        <dbReference type="Proteomes" id="UP000053411"/>
    </source>
</evidence>
<dbReference type="STRING" id="1442371.A0A0D2HJA3"/>
<feature type="compositionally biased region" description="Polar residues" evidence="1">
    <location>
        <begin position="157"/>
        <end position="169"/>
    </location>
</feature>
<dbReference type="VEuPathDB" id="FungiDB:Z520_02094"/>
<feature type="compositionally biased region" description="Polar residues" evidence="1">
    <location>
        <begin position="1"/>
        <end position="11"/>
    </location>
</feature>
<dbReference type="PANTHER" id="PTHR37540:SF5">
    <property type="entry name" value="TRANSCRIPTION FACTOR DOMAIN-CONTAINING PROTEIN"/>
    <property type="match status" value="1"/>
</dbReference>
<dbReference type="PANTHER" id="PTHR37540">
    <property type="entry name" value="TRANSCRIPTION FACTOR (ACR-2), PUTATIVE-RELATED-RELATED"/>
    <property type="match status" value="1"/>
</dbReference>
<organism evidence="2 3">
    <name type="scientific">Fonsecaea multimorphosa CBS 102226</name>
    <dbReference type="NCBI Taxonomy" id="1442371"/>
    <lineage>
        <taxon>Eukaryota</taxon>
        <taxon>Fungi</taxon>
        <taxon>Dikarya</taxon>
        <taxon>Ascomycota</taxon>
        <taxon>Pezizomycotina</taxon>
        <taxon>Eurotiomycetes</taxon>
        <taxon>Chaetothyriomycetidae</taxon>
        <taxon>Chaetothyriales</taxon>
        <taxon>Herpotrichiellaceae</taxon>
        <taxon>Fonsecaea</taxon>
    </lineage>
</organism>
<feature type="region of interest" description="Disordered" evidence="1">
    <location>
        <begin position="1"/>
        <end position="57"/>
    </location>
</feature>
<sequence>MIQSTPGPSASEQHHVRHHSNVTSFRQARLSKTPQSGKAQRKEHYGNPGESKMPKEPAPDFMFIPMSAEPGARARIQPEFRAPAKAHVMYDYQRKTAEHRSAKWKMSTPTTYAIAPKVPLPGLLVPEQSVQPSLVLRERRTTRKKDRRRPKRKARTSMTELPSSDDSGQSPLGALSFTLLDGAVHSRFIHYGPRPAIPRQPGGSNLMDVFSALPIQVKPWDETLITRWLNYDRIPWCPVNGQSQWVPFVTNSPMLLHTNLYSWGMHWHGKLTGTDQEVFLYQNPRILEHKIAAIQLINAHLVSSTAVTDEALAAVSMFINVSLQFLNRDEAARHMAGLEALVKLRGGLETLSRMGTVGVLLQRMISWNDLFFVELFGGNLRFSLLPRWEEAWKSVYAPIVDDPVTHLEPLQARFSGDLALEMTTLLREIQIVCDDVQARPLATLTTAEKTLRHDNLFRFERRLCLATRITTVQEHVYMNLQSGGSGNDDPMWRTVAYAALMYVHHHMRGHALHWSQFPALVVQLRNELSFVQAASWEAVPALQLWVLAVGSWVSQCEQWVVASLADACRAQGYASWDEFDGILKQCVHLGTEDERKFRIVWEQVSRLL</sequence>
<dbReference type="OrthoDB" id="4159781at2759"/>
<feature type="region of interest" description="Disordered" evidence="1">
    <location>
        <begin position="134"/>
        <end position="169"/>
    </location>
</feature>
<feature type="compositionally biased region" description="Basic residues" evidence="1">
    <location>
        <begin position="140"/>
        <end position="155"/>
    </location>
</feature>
<gene>
    <name evidence="2" type="ORF">Z520_02094</name>
</gene>
<dbReference type="RefSeq" id="XP_016636078.1">
    <property type="nucleotide sequence ID" value="XM_016772608.1"/>
</dbReference>
<dbReference type="GeneID" id="27707840"/>
<evidence type="ECO:0008006" key="4">
    <source>
        <dbReference type="Google" id="ProtNLM"/>
    </source>
</evidence>
<evidence type="ECO:0000313" key="2">
    <source>
        <dbReference type="EMBL" id="KIY01956.1"/>
    </source>
</evidence>
<dbReference type="EMBL" id="KN848064">
    <property type="protein sequence ID" value="KIY01956.1"/>
    <property type="molecule type" value="Genomic_DNA"/>
</dbReference>
<dbReference type="Proteomes" id="UP000053411">
    <property type="component" value="Unassembled WGS sequence"/>
</dbReference>
<feature type="compositionally biased region" description="Polar residues" evidence="1">
    <location>
        <begin position="21"/>
        <end position="38"/>
    </location>
</feature>